<proteinExistence type="predicted"/>
<dbReference type="KEGG" id="bmei:Spa11_16160"/>
<evidence type="ECO:0000256" key="1">
    <source>
        <dbReference type="SAM" id="MobiDB-lite"/>
    </source>
</evidence>
<name>A0A518K6K9_9BACT</name>
<evidence type="ECO:0000256" key="2">
    <source>
        <dbReference type="SAM" id="SignalP"/>
    </source>
</evidence>
<reference evidence="3 4" key="1">
    <citation type="submission" date="2019-02" db="EMBL/GenBank/DDBJ databases">
        <title>Deep-cultivation of Planctomycetes and their phenomic and genomic characterization uncovers novel biology.</title>
        <authorList>
            <person name="Wiegand S."/>
            <person name="Jogler M."/>
            <person name="Boedeker C."/>
            <person name="Pinto D."/>
            <person name="Vollmers J."/>
            <person name="Rivas-Marin E."/>
            <person name="Kohn T."/>
            <person name="Peeters S.H."/>
            <person name="Heuer A."/>
            <person name="Rast P."/>
            <person name="Oberbeckmann S."/>
            <person name="Bunk B."/>
            <person name="Jeske O."/>
            <person name="Meyerdierks A."/>
            <person name="Storesund J.E."/>
            <person name="Kallscheuer N."/>
            <person name="Luecker S."/>
            <person name="Lage O.M."/>
            <person name="Pohl T."/>
            <person name="Merkel B.J."/>
            <person name="Hornburger P."/>
            <person name="Mueller R.-W."/>
            <person name="Bruemmer F."/>
            <person name="Labrenz M."/>
            <person name="Spormann A.M."/>
            <person name="Op den Camp H."/>
            <person name="Overmann J."/>
            <person name="Amann R."/>
            <person name="Jetten M.S.M."/>
            <person name="Mascher T."/>
            <person name="Medema M.H."/>
            <person name="Devos D.P."/>
            <person name="Kaster A.-K."/>
            <person name="Ovreas L."/>
            <person name="Rohde M."/>
            <person name="Galperin M.Y."/>
            <person name="Jogler C."/>
        </authorList>
    </citation>
    <scope>NUCLEOTIDE SEQUENCE [LARGE SCALE GENOMIC DNA]</scope>
    <source>
        <strain evidence="3 4">Spa11</strain>
    </source>
</reference>
<dbReference type="Proteomes" id="UP000316426">
    <property type="component" value="Chromosome"/>
</dbReference>
<feature type="compositionally biased region" description="Polar residues" evidence="1">
    <location>
        <begin position="99"/>
        <end position="121"/>
    </location>
</feature>
<keyword evidence="2" id="KW-0732">Signal</keyword>
<evidence type="ECO:0000313" key="4">
    <source>
        <dbReference type="Proteomes" id="UP000316426"/>
    </source>
</evidence>
<sequence length="154" mass="16791" precursor="true">MRYPLLLAALASCGIFSSSAANAYWWTGAGIGIGQLYRSLDYPIERRVPYFAAHPPVYYSTPVPRTYGYSPFAYTPDTRTPEVAGGCVQPVEIINPYVPSSTEESAPKSKTTSKTIRNRTISHGEDGQRGAVKQLPTGPLMIINPYVSATSRTI</sequence>
<feature type="signal peptide" evidence="2">
    <location>
        <begin position="1"/>
        <end position="23"/>
    </location>
</feature>
<accession>A0A518K6K9</accession>
<evidence type="ECO:0000313" key="3">
    <source>
        <dbReference type="EMBL" id="QDV73420.1"/>
    </source>
</evidence>
<protein>
    <submittedName>
        <fullName evidence="3">Uncharacterized protein</fullName>
    </submittedName>
</protein>
<feature type="chain" id="PRO_5022124666" evidence="2">
    <location>
        <begin position="24"/>
        <end position="154"/>
    </location>
</feature>
<gene>
    <name evidence="3" type="ORF">Spa11_16160</name>
</gene>
<dbReference type="AlphaFoldDB" id="A0A518K6K9"/>
<dbReference type="EMBL" id="CP036349">
    <property type="protein sequence ID" value="QDV73420.1"/>
    <property type="molecule type" value="Genomic_DNA"/>
</dbReference>
<keyword evidence="4" id="KW-1185">Reference proteome</keyword>
<dbReference type="RefSeq" id="WP_145110380.1">
    <property type="nucleotide sequence ID" value="NZ_CP036349.1"/>
</dbReference>
<feature type="region of interest" description="Disordered" evidence="1">
    <location>
        <begin position="99"/>
        <end position="132"/>
    </location>
</feature>
<organism evidence="3 4">
    <name type="scientific">Botrimarina mediterranea</name>
    <dbReference type="NCBI Taxonomy" id="2528022"/>
    <lineage>
        <taxon>Bacteria</taxon>
        <taxon>Pseudomonadati</taxon>
        <taxon>Planctomycetota</taxon>
        <taxon>Planctomycetia</taxon>
        <taxon>Pirellulales</taxon>
        <taxon>Lacipirellulaceae</taxon>
        <taxon>Botrimarina</taxon>
    </lineage>
</organism>